<accession>A0A3G9I7D4</accession>
<dbReference type="SUPFAM" id="SSF56784">
    <property type="entry name" value="HAD-like"/>
    <property type="match status" value="1"/>
</dbReference>
<evidence type="ECO:0000313" key="4">
    <source>
        <dbReference type="Proteomes" id="UP001161704"/>
    </source>
</evidence>
<dbReference type="InterPro" id="IPR006439">
    <property type="entry name" value="HAD-SF_hydro_IA"/>
</dbReference>
<dbReference type="InterPro" id="IPR050155">
    <property type="entry name" value="HAD-like_hydrolase_sf"/>
</dbReference>
<organism evidence="2 4">
    <name type="scientific">Aeromonas caviae</name>
    <name type="common">Aeromonas punctata</name>
    <dbReference type="NCBI Taxonomy" id="648"/>
    <lineage>
        <taxon>Bacteria</taxon>
        <taxon>Pseudomonadati</taxon>
        <taxon>Pseudomonadota</taxon>
        <taxon>Gammaproteobacteria</taxon>
        <taxon>Aeromonadales</taxon>
        <taxon>Aeromonadaceae</taxon>
        <taxon>Aeromonas</taxon>
    </lineage>
</organism>
<dbReference type="SFLD" id="SFLDG01129">
    <property type="entry name" value="C1.5:_HAD__Beta-PGM__Phosphata"/>
    <property type="match status" value="1"/>
</dbReference>
<dbReference type="AlphaFoldDB" id="A0A3G9I7D4"/>
<dbReference type="NCBIfam" id="TIGR01509">
    <property type="entry name" value="HAD-SF-IA-v3"/>
    <property type="match status" value="1"/>
</dbReference>
<dbReference type="PANTHER" id="PTHR43434">
    <property type="entry name" value="PHOSPHOGLYCOLATE PHOSPHATASE"/>
    <property type="match status" value="1"/>
</dbReference>
<name>A0A3G9I7D4_AERCA</name>
<dbReference type="SFLD" id="SFLDS00003">
    <property type="entry name" value="Haloacid_Dehalogenase"/>
    <property type="match status" value="1"/>
</dbReference>
<dbReference type="GO" id="GO:0008253">
    <property type="term" value="F:5'-nucleotidase activity"/>
    <property type="evidence" value="ECO:0007669"/>
    <property type="project" value="UniProtKB-EC"/>
</dbReference>
<dbReference type="GO" id="GO:0006281">
    <property type="term" value="P:DNA repair"/>
    <property type="evidence" value="ECO:0007669"/>
    <property type="project" value="TreeGrafter"/>
</dbReference>
<dbReference type="InterPro" id="IPR036412">
    <property type="entry name" value="HAD-like_sf"/>
</dbReference>
<reference evidence="1" key="1">
    <citation type="submission" date="2021-07" db="EMBL/GenBank/DDBJ databases">
        <title>Draft genome sequence of carbapenem-resistant Aeromonas spp. in Japan.</title>
        <authorList>
            <person name="Maehana S."/>
            <person name="Suzuki M."/>
            <person name="Kitasato H."/>
        </authorList>
    </citation>
    <scope>NUCLEOTIDE SEQUENCE</scope>
    <source>
        <strain evidence="1">KAM343</strain>
    </source>
</reference>
<reference evidence="3" key="3">
    <citation type="submission" date="2023-04" db="EMBL/GenBank/DDBJ databases">
        <title>Whole Genome Sequence of Multi-drug resistant Aeromonas caviae as a gut pathogen in newborn.</title>
        <authorList>
            <person name="Jadhav S.V."/>
            <person name="Saroj S.D."/>
            <person name="Saha U.B."/>
            <person name="Sen S."/>
            <person name="Kher A."/>
        </authorList>
    </citation>
    <scope>NUCLEOTIDE SEQUENCE</scope>
    <source>
        <strain evidence="3">SVJ23</strain>
    </source>
</reference>
<sequence>MSTPLPWHQIDTVLLDMDGTLIDLHFDSHLWQTLVPVRYAERLGLPLAEAKAQIDTHYHAVNGTLDWYCVDYWTRTLGLDIRALKQEILEKIQWRPNVIPFLAALKAAGKQVVLFTNAHPASLSVKDARLGLAQHLDLMVSTHELGWSKESQHCWQALAERLAFDPARTLFVDDSERILAASAEFGIAHQLGIRHPDSQMPPLTFQHFPALDDYADLLPLGA</sequence>
<gene>
    <name evidence="2" type="primary">yrfG</name>
    <name evidence="1" type="ORF">KAM343_00280</name>
    <name evidence="2" type="ORF">N5I20_04250</name>
    <name evidence="3" type="ORF">OJY61_06515</name>
</gene>
<dbReference type="InterPro" id="IPR023214">
    <property type="entry name" value="HAD_sf"/>
</dbReference>
<dbReference type="EMBL" id="JAOCIZ010000011">
    <property type="protein sequence ID" value="MDH1504274.1"/>
    <property type="molecule type" value="Genomic_DNA"/>
</dbReference>
<dbReference type="EC" id="3.1.3.5" evidence="2"/>
<dbReference type="Pfam" id="PF00702">
    <property type="entry name" value="Hydrolase"/>
    <property type="match status" value="1"/>
</dbReference>
<evidence type="ECO:0000313" key="3">
    <source>
        <dbReference type="EMBL" id="UZC87577.1"/>
    </source>
</evidence>
<dbReference type="Proteomes" id="UP001163285">
    <property type="component" value="Chromosome"/>
</dbReference>
<dbReference type="GO" id="GO:0005829">
    <property type="term" value="C:cytosol"/>
    <property type="evidence" value="ECO:0007669"/>
    <property type="project" value="TreeGrafter"/>
</dbReference>
<dbReference type="Proteomes" id="UP000886939">
    <property type="component" value="Unassembled WGS sequence"/>
</dbReference>
<dbReference type="PANTHER" id="PTHR43434:SF3">
    <property type="entry name" value="GMP_IMP NUCLEOTIDASE YRFG"/>
    <property type="match status" value="1"/>
</dbReference>
<dbReference type="GO" id="GO:0008967">
    <property type="term" value="F:phosphoglycolate phosphatase activity"/>
    <property type="evidence" value="ECO:0007669"/>
    <property type="project" value="TreeGrafter"/>
</dbReference>
<dbReference type="RefSeq" id="WP_043152800.1">
    <property type="nucleotide sequence ID" value="NZ_AP019195.1"/>
</dbReference>
<reference evidence="2" key="2">
    <citation type="submission" date="2022-09" db="EMBL/GenBank/DDBJ databases">
        <title>Intensive care unit water sources are persistently colonized with multi-drug resistant bacteria and are the site of extensive horizontal gene transfer of antibiotic resistance genes.</title>
        <authorList>
            <person name="Diorio-Toth L."/>
        </authorList>
    </citation>
    <scope>NUCLEOTIDE SEQUENCE</scope>
    <source>
        <strain evidence="2">GD03710</strain>
    </source>
</reference>
<proteinExistence type="predicted"/>
<dbReference type="EMBL" id="CP110176">
    <property type="protein sequence ID" value="UZC87577.1"/>
    <property type="molecule type" value="Genomic_DNA"/>
</dbReference>
<dbReference type="Gene3D" id="3.40.50.1000">
    <property type="entry name" value="HAD superfamily/HAD-like"/>
    <property type="match status" value="1"/>
</dbReference>
<keyword evidence="2" id="KW-0378">Hydrolase</keyword>
<protein>
    <submittedName>
        <fullName evidence="2">GMP/IMP nucleotidase</fullName>
        <ecNumber evidence="2">3.1.3.5</ecNumber>
    </submittedName>
    <submittedName>
        <fullName evidence="1">Haloacid dehalogenase</fullName>
    </submittedName>
</protein>
<dbReference type="EMBL" id="BPNI01000001">
    <property type="protein sequence ID" value="GJA39232.1"/>
    <property type="molecule type" value="Genomic_DNA"/>
</dbReference>
<evidence type="ECO:0000313" key="1">
    <source>
        <dbReference type="EMBL" id="GJA39232.1"/>
    </source>
</evidence>
<dbReference type="Proteomes" id="UP001161704">
    <property type="component" value="Unassembled WGS sequence"/>
</dbReference>
<dbReference type="NCBIfam" id="NF011564">
    <property type="entry name" value="PRK14988.1"/>
    <property type="match status" value="1"/>
</dbReference>
<evidence type="ECO:0000313" key="2">
    <source>
        <dbReference type="EMBL" id="MDH1504274.1"/>
    </source>
</evidence>